<reference evidence="3" key="1">
    <citation type="submission" date="2023-07" db="EMBL/GenBank/DDBJ databases">
        <title>Study on multiphase classification of strain Alteromonas salexigens isolated from the Yellow Sea.</title>
        <authorList>
            <person name="Sun L."/>
        </authorList>
    </citation>
    <scope>NUCLEOTIDE SEQUENCE [LARGE SCALE GENOMIC DNA]</scope>
    <source>
        <strain evidence="3">ASW11-19</strain>
    </source>
</reference>
<feature type="chain" id="PRO_5046270862" evidence="1">
    <location>
        <begin position="23"/>
        <end position="253"/>
    </location>
</feature>
<dbReference type="EMBL" id="JAOTJC010000008">
    <property type="protein sequence ID" value="MCU7555303.1"/>
    <property type="molecule type" value="Genomic_DNA"/>
</dbReference>
<proteinExistence type="predicted"/>
<comment type="caution">
    <text evidence="2">The sequence shown here is derived from an EMBL/GenBank/DDBJ whole genome shotgun (WGS) entry which is preliminary data.</text>
</comment>
<dbReference type="Proteomes" id="UP001209257">
    <property type="component" value="Unassembled WGS sequence"/>
</dbReference>
<keyword evidence="1" id="KW-0732">Signal</keyword>
<keyword evidence="3" id="KW-1185">Reference proteome</keyword>
<dbReference type="RefSeq" id="WP_262994798.1">
    <property type="nucleotide sequence ID" value="NZ_JAOTJC010000008.1"/>
</dbReference>
<name>A0ABT2VPR6_9ALTE</name>
<evidence type="ECO:0000313" key="2">
    <source>
        <dbReference type="EMBL" id="MCU7555303.1"/>
    </source>
</evidence>
<evidence type="ECO:0000256" key="1">
    <source>
        <dbReference type="SAM" id="SignalP"/>
    </source>
</evidence>
<organism evidence="2 3">
    <name type="scientific">Alteromonas salexigens</name>
    <dbReference type="NCBI Taxonomy" id="2982530"/>
    <lineage>
        <taxon>Bacteria</taxon>
        <taxon>Pseudomonadati</taxon>
        <taxon>Pseudomonadota</taxon>
        <taxon>Gammaproteobacteria</taxon>
        <taxon>Alteromonadales</taxon>
        <taxon>Alteromonadaceae</taxon>
        <taxon>Alteromonas/Salinimonas group</taxon>
        <taxon>Alteromonas</taxon>
    </lineage>
</organism>
<evidence type="ECO:0000313" key="3">
    <source>
        <dbReference type="Proteomes" id="UP001209257"/>
    </source>
</evidence>
<dbReference type="SUPFAM" id="SSF53850">
    <property type="entry name" value="Periplasmic binding protein-like II"/>
    <property type="match status" value="1"/>
</dbReference>
<sequence length="253" mass="28798">MNKCLLCSVLLGCWLISLTVSASAERVYRVGVEDVDYYPVLDFVHSPPRGVVKNVLDSFAEQTGVKFEYIPLPIQRFNSWYDTGRIDFRVPDNPRWSLTSQPSLIYSVPFLNLCEVLVVKAENRKMSPDNVTRIGTLMGFTPSTYWNQKMESGAVRLVPDRSLKVLTRMLLNDMVSGLDLDLASIHYQLKTLSLPPDLVAPLETVENPTISYRMSTLNHPEIIRQFNQFMARNKDKLTAQTYAEYPHIGAPCY</sequence>
<feature type="signal peptide" evidence="1">
    <location>
        <begin position="1"/>
        <end position="22"/>
    </location>
</feature>
<dbReference type="Gene3D" id="3.40.190.10">
    <property type="entry name" value="Periplasmic binding protein-like II"/>
    <property type="match status" value="2"/>
</dbReference>
<gene>
    <name evidence="2" type="ORF">OCL06_11955</name>
</gene>
<protein>
    <submittedName>
        <fullName evidence="2">Transporter substrate-binding domain-containing protein</fullName>
    </submittedName>
</protein>
<accession>A0ABT2VPR6</accession>